<sequence length="47" mass="5413">MFSFVNKTAHANRLSSLILSLSAVNSVMKEQKCTFKKQKCTFFKEKI</sequence>
<gene>
    <name evidence="1" type="ORF">F7D08_0215</name>
</gene>
<keyword evidence="2" id="KW-1185">Reference proteome</keyword>
<dbReference type="AlphaFoldDB" id="A0A6I1GCB3"/>
<dbReference type="EMBL" id="WBVS01000001">
    <property type="protein sequence ID" value="KAB7789263.1"/>
    <property type="molecule type" value="Genomic_DNA"/>
</dbReference>
<reference evidence="1 2" key="1">
    <citation type="submission" date="2019-09" db="EMBL/GenBank/DDBJ databases">
        <title>Characterization of the phylogenetic diversity of two novel species belonging to the genus Bifidobacterium: Bifidobacterium cebidarum sp. nov. and Bifidobacterium leontopitheci sp. nov.</title>
        <authorList>
            <person name="Lugli G.A."/>
            <person name="Duranti S."/>
            <person name="Milani C."/>
            <person name="Turroni F."/>
            <person name="Ventura M."/>
        </authorList>
    </citation>
    <scope>NUCLEOTIDE SEQUENCE [LARGE SCALE GENOMIC DNA]</scope>
    <source>
        <strain evidence="1 2">LMG 31469</strain>
    </source>
</reference>
<evidence type="ECO:0000313" key="2">
    <source>
        <dbReference type="Proteomes" id="UP000468413"/>
    </source>
</evidence>
<dbReference type="Proteomes" id="UP000468413">
    <property type="component" value="Unassembled WGS sequence"/>
</dbReference>
<evidence type="ECO:0000313" key="1">
    <source>
        <dbReference type="EMBL" id="KAB7789263.1"/>
    </source>
</evidence>
<accession>A0A6I1GCB3</accession>
<proteinExistence type="predicted"/>
<comment type="caution">
    <text evidence="1">The sequence shown here is derived from an EMBL/GenBank/DDBJ whole genome shotgun (WGS) entry which is preliminary data.</text>
</comment>
<organism evidence="1 2">
    <name type="scientific">Bifidobacterium cebidarum</name>
    <dbReference type="NCBI Taxonomy" id="2650773"/>
    <lineage>
        <taxon>Bacteria</taxon>
        <taxon>Bacillati</taxon>
        <taxon>Actinomycetota</taxon>
        <taxon>Actinomycetes</taxon>
        <taxon>Bifidobacteriales</taxon>
        <taxon>Bifidobacteriaceae</taxon>
        <taxon>Bifidobacterium</taxon>
    </lineage>
</organism>
<name>A0A6I1GCB3_9BIFI</name>
<protein>
    <submittedName>
        <fullName evidence="1">Uncharacterized protein</fullName>
    </submittedName>
</protein>